<comment type="similarity">
    <text evidence="2 7">Belongs to the MscS (TC 1.A.23) family.</text>
</comment>
<evidence type="ECO:0000256" key="8">
    <source>
        <dbReference type="SAM" id="SignalP"/>
    </source>
</evidence>
<dbReference type="InterPro" id="IPR006685">
    <property type="entry name" value="MscS_channel_2nd"/>
</dbReference>
<feature type="transmembrane region" description="Helical" evidence="7">
    <location>
        <begin position="149"/>
        <end position="171"/>
    </location>
</feature>
<dbReference type="SUPFAM" id="SSF50182">
    <property type="entry name" value="Sm-like ribonucleoproteins"/>
    <property type="match status" value="1"/>
</dbReference>
<evidence type="ECO:0000256" key="2">
    <source>
        <dbReference type="ARBA" id="ARBA00008017"/>
    </source>
</evidence>
<evidence type="ECO:0000256" key="4">
    <source>
        <dbReference type="ARBA" id="ARBA00022692"/>
    </source>
</evidence>
<name>A0A935TBP6_9PROT</name>
<dbReference type="Gene3D" id="2.30.30.60">
    <property type="match status" value="1"/>
</dbReference>
<feature type="domain" description="Mechanosensitive ion channel MscS C-terminal" evidence="10">
    <location>
        <begin position="428"/>
        <end position="510"/>
    </location>
</feature>
<keyword evidence="7" id="KW-0997">Cell inner membrane</keyword>
<dbReference type="PANTHER" id="PTHR30221">
    <property type="entry name" value="SMALL-CONDUCTANCE MECHANOSENSITIVE CHANNEL"/>
    <property type="match status" value="1"/>
</dbReference>
<evidence type="ECO:0000259" key="9">
    <source>
        <dbReference type="Pfam" id="PF00924"/>
    </source>
</evidence>
<evidence type="ECO:0000256" key="3">
    <source>
        <dbReference type="ARBA" id="ARBA00022475"/>
    </source>
</evidence>
<comment type="function">
    <text evidence="7">Mechanosensitive channel that participates in the regulation of osmotic pressure changes within the cell, opening in response to stretch forces in the membrane lipid bilayer, without the need for other proteins. Contributes to normal resistance to hypoosmotic shock. Forms an ion channel of 1.0 nanosiemens conductance with a slight preference for anions.</text>
</comment>
<feature type="transmembrane region" description="Helical" evidence="7">
    <location>
        <begin position="204"/>
        <end position="225"/>
    </location>
</feature>
<dbReference type="Pfam" id="PF21082">
    <property type="entry name" value="MS_channel_3rd"/>
    <property type="match status" value="1"/>
</dbReference>
<reference evidence="11 12" key="1">
    <citation type="submission" date="2020-10" db="EMBL/GenBank/DDBJ databases">
        <title>Connecting structure to function with the recovery of over 1000 high-quality activated sludge metagenome-assembled genomes encoding full-length rRNA genes using long-read sequencing.</title>
        <authorList>
            <person name="Singleton C.M."/>
            <person name="Petriglieri F."/>
            <person name="Kristensen J.M."/>
            <person name="Kirkegaard R.H."/>
            <person name="Michaelsen T.Y."/>
            <person name="Andersen M.H."/>
            <person name="Karst S.M."/>
            <person name="Dueholm M.S."/>
            <person name="Nielsen P.H."/>
            <person name="Albertsen M."/>
        </authorList>
    </citation>
    <scope>NUCLEOTIDE SEQUENCE [LARGE SCALE GENOMIC DNA]</scope>
    <source>
        <strain evidence="11">Fred_18-Q3-R57-64_BAT3C.720</strain>
    </source>
</reference>
<keyword evidence="6 7" id="KW-0472">Membrane</keyword>
<comment type="subunit">
    <text evidence="7">Homoheptamer.</text>
</comment>
<feature type="transmembrane region" description="Helical" evidence="7">
    <location>
        <begin position="245"/>
        <end position="274"/>
    </location>
</feature>
<feature type="domain" description="Mechanosensitive ion channel MscS" evidence="9">
    <location>
        <begin position="352"/>
        <end position="418"/>
    </location>
</feature>
<feature type="signal peptide" evidence="8">
    <location>
        <begin position="1"/>
        <end position="32"/>
    </location>
</feature>
<dbReference type="InterPro" id="IPR011066">
    <property type="entry name" value="MscS_channel_C_sf"/>
</dbReference>
<evidence type="ECO:0000259" key="10">
    <source>
        <dbReference type="Pfam" id="PF21082"/>
    </source>
</evidence>
<dbReference type="InterPro" id="IPR045275">
    <property type="entry name" value="MscS_archaea/bacteria_type"/>
</dbReference>
<dbReference type="Proteomes" id="UP000706151">
    <property type="component" value="Unassembled WGS sequence"/>
</dbReference>
<keyword evidence="7" id="KW-0813">Transport</keyword>
<feature type="chain" id="PRO_5037601894" description="Small-conductance mechanosensitive channel" evidence="8">
    <location>
        <begin position="33"/>
        <end position="547"/>
    </location>
</feature>
<dbReference type="GO" id="GO:0008381">
    <property type="term" value="F:mechanosensitive monoatomic ion channel activity"/>
    <property type="evidence" value="ECO:0007669"/>
    <property type="project" value="InterPro"/>
</dbReference>
<dbReference type="GO" id="GO:0005886">
    <property type="term" value="C:plasma membrane"/>
    <property type="evidence" value="ECO:0007669"/>
    <property type="project" value="UniProtKB-SubCell"/>
</dbReference>
<keyword evidence="4 7" id="KW-0812">Transmembrane</keyword>
<evidence type="ECO:0000256" key="1">
    <source>
        <dbReference type="ARBA" id="ARBA00004651"/>
    </source>
</evidence>
<protein>
    <recommendedName>
        <fullName evidence="7">Small-conductance mechanosensitive channel</fullName>
    </recommendedName>
</protein>
<dbReference type="SUPFAM" id="SSF82689">
    <property type="entry name" value="Mechanosensitive channel protein MscS (YggB), C-terminal domain"/>
    <property type="match status" value="1"/>
</dbReference>
<dbReference type="Gene3D" id="3.30.70.100">
    <property type="match status" value="1"/>
</dbReference>
<comment type="caution">
    <text evidence="7">Lacks conserved residue(s) required for the propagation of feature annotation.</text>
</comment>
<dbReference type="PANTHER" id="PTHR30221:SF18">
    <property type="entry name" value="SLL0590 PROTEIN"/>
    <property type="match status" value="1"/>
</dbReference>
<evidence type="ECO:0000256" key="7">
    <source>
        <dbReference type="RuleBase" id="RU369025"/>
    </source>
</evidence>
<feature type="transmembrane region" description="Helical" evidence="7">
    <location>
        <begin position="309"/>
        <end position="326"/>
    </location>
</feature>
<evidence type="ECO:0000256" key="6">
    <source>
        <dbReference type="ARBA" id="ARBA00023136"/>
    </source>
</evidence>
<gene>
    <name evidence="11" type="ORF">IPK02_05640</name>
</gene>
<organism evidence="11 12">
    <name type="scientific">Candidatus Accumulibacter affinis</name>
    <dbReference type="NCBI Taxonomy" id="2954384"/>
    <lineage>
        <taxon>Bacteria</taxon>
        <taxon>Pseudomonadati</taxon>
        <taxon>Pseudomonadota</taxon>
        <taxon>Betaproteobacteria</taxon>
        <taxon>Candidatus Accumulibacter</taxon>
    </lineage>
</organism>
<proteinExistence type="inferred from homology"/>
<keyword evidence="8" id="KW-0732">Signal</keyword>
<keyword evidence="7" id="KW-0406">Ion transport</keyword>
<comment type="subcellular location">
    <subcellularLocation>
        <location evidence="7">Cell inner membrane</location>
        <topology evidence="7">Multi-pass membrane protein</topology>
    </subcellularLocation>
    <subcellularLocation>
        <location evidence="1">Cell membrane</location>
        <topology evidence="1">Multi-pass membrane protein</topology>
    </subcellularLocation>
</comment>
<keyword evidence="3" id="KW-1003">Cell membrane</keyword>
<sequence length="547" mass="60240">MTLRLLFSQLFAALAWVLLGTCLTAAAVPVLAADEARHPEATLRYHFRPIFTFRTTFVGVIPEHRLRRALNRIDALPAGRITDPIELTPFITDGQSGINLHIGEFVLFNIVEGDLDPEEKMSLEEAARHAAAELATALQAAAEQRRPRVLLTGIGFSILATTIGLTLLWLIRRATAWMVHHLQEVIEAENDSNRFRWARHGWLLVQRVAQLVMGFLWLSVAYLWLTYVLARFPLTEALGDRLTDFLFGLLNTFGMGLIEALPALTTALIILFLAKAFNDALGNFFRAAREGRVQVPGLHPETVTATHRIVSILVWGLGIAVAYPFIPMSDSAAFKGLSVMFGFMLTLGSAGIVNQLMAGLVLVYSRSLSVGDFVDLGETIGVVSEVGALSTKIINMRNEEVTIPNAVLVGSPIKNYSRLAGARGTLVSTKVTIGYDTPWRQVHAMLVAAAEQTPGLRAVPQPFVYQRALADWYVEYELFAHMDKPLERVPVLSALHANIQDQFNTYGVQIMSPHFVMQLSNNVVVPREQWHAAPAEPAPPSPSTGNL</sequence>
<dbReference type="InterPro" id="IPR010920">
    <property type="entry name" value="LSM_dom_sf"/>
</dbReference>
<dbReference type="InterPro" id="IPR023408">
    <property type="entry name" value="MscS_beta-dom_sf"/>
</dbReference>
<dbReference type="AlphaFoldDB" id="A0A935TBP6"/>
<evidence type="ECO:0000313" key="12">
    <source>
        <dbReference type="Proteomes" id="UP000706151"/>
    </source>
</evidence>
<accession>A0A935TBP6</accession>
<comment type="caution">
    <text evidence="11">The sequence shown here is derived from an EMBL/GenBank/DDBJ whole genome shotgun (WGS) entry which is preliminary data.</text>
</comment>
<feature type="transmembrane region" description="Helical" evidence="7">
    <location>
        <begin position="338"/>
        <end position="364"/>
    </location>
</feature>
<dbReference type="Pfam" id="PF00924">
    <property type="entry name" value="MS_channel_2nd"/>
    <property type="match status" value="1"/>
</dbReference>
<dbReference type="InterPro" id="IPR049278">
    <property type="entry name" value="MS_channel_C"/>
</dbReference>
<evidence type="ECO:0000256" key="5">
    <source>
        <dbReference type="ARBA" id="ARBA00022989"/>
    </source>
</evidence>
<keyword evidence="7" id="KW-0407">Ion channel</keyword>
<evidence type="ECO:0000313" key="11">
    <source>
        <dbReference type="EMBL" id="MBK7953482.1"/>
    </source>
</evidence>
<keyword evidence="5 7" id="KW-1133">Transmembrane helix</keyword>
<dbReference type="EMBL" id="JADJOT010000005">
    <property type="protein sequence ID" value="MBK7953482.1"/>
    <property type="molecule type" value="Genomic_DNA"/>
</dbReference>